<dbReference type="PANTHER" id="PTHR38797">
    <property type="entry name" value="NUCLEAR PORE COMPLEX PROTEIN NUP85-RELATED"/>
    <property type="match status" value="1"/>
</dbReference>
<dbReference type="RefSeq" id="XP_038746240.1">
    <property type="nucleotide sequence ID" value="XM_038888343.1"/>
</dbReference>
<dbReference type="GeneID" id="62161417"/>
<dbReference type="EMBL" id="JAATWM020000016">
    <property type="protein sequence ID" value="KAF9876779.1"/>
    <property type="molecule type" value="Genomic_DNA"/>
</dbReference>
<dbReference type="InterPro" id="IPR053204">
    <property type="entry name" value="Oxopyrrolidines_Biosynth-assoc"/>
</dbReference>
<accession>A0A9P6LHY4</accession>
<reference evidence="1" key="1">
    <citation type="submission" date="2020-03" db="EMBL/GenBank/DDBJ databases">
        <authorList>
            <person name="He L."/>
        </authorList>
    </citation>
    <scope>NUCLEOTIDE SEQUENCE</scope>
    <source>
        <strain evidence="1">CkLH20</strain>
    </source>
</reference>
<dbReference type="PANTHER" id="PTHR38797:SF6">
    <property type="match status" value="1"/>
</dbReference>
<dbReference type="OrthoDB" id="3350591at2759"/>
<evidence type="ECO:0000313" key="1">
    <source>
        <dbReference type="EMBL" id="KAF9876779.1"/>
    </source>
</evidence>
<dbReference type="AlphaFoldDB" id="A0A9P6LHY4"/>
<keyword evidence="2" id="KW-1185">Reference proteome</keyword>
<evidence type="ECO:0000313" key="2">
    <source>
        <dbReference type="Proteomes" id="UP000781932"/>
    </source>
</evidence>
<reference evidence="1" key="2">
    <citation type="submission" date="2020-11" db="EMBL/GenBank/DDBJ databases">
        <title>Whole genome sequencing of Colletotrichum sp.</title>
        <authorList>
            <person name="Li H."/>
        </authorList>
    </citation>
    <scope>NUCLEOTIDE SEQUENCE</scope>
    <source>
        <strain evidence="1">CkLH20</strain>
    </source>
</reference>
<gene>
    <name evidence="1" type="ORF">CkaCkLH20_05625</name>
</gene>
<proteinExistence type="predicted"/>
<comment type="caution">
    <text evidence="1">The sequence shown here is derived from an EMBL/GenBank/DDBJ whole genome shotgun (WGS) entry which is preliminary data.</text>
</comment>
<organism evidence="1 2">
    <name type="scientific">Colletotrichum karsti</name>
    <dbReference type="NCBI Taxonomy" id="1095194"/>
    <lineage>
        <taxon>Eukaryota</taxon>
        <taxon>Fungi</taxon>
        <taxon>Dikarya</taxon>
        <taxon>Ascomycota</taxon>
        <taxon>Pezizomycotina</taxon>
        <taxon>Sordariomycetes</taxon>
        <taxon>Hypocreomycetidae</taxon>
        <taxon>Glomerellales</taxon>
        <taxon>Glomerellaceae</taxon>
        <taxon>Colletotrichum</taxon>
        <taxon>Colletotrichum boninense species complex</taxon>
    </lineage>
</organism>
<name>A0A9P6LHY4_9PEZI</name>
<sequence>MSVNSAIAALPAYKALDAYVKTGDDKKALDETVQKFNDLAKDSESQLEDFLWDTYNAIFAVAKQTPPEKQGPLVDFIQRLRETTVTASDGQSLHLSEGVVWKDLPTFGWVARDLWNFDITDASASKEEKASWDNLAAFLAQLTARASVVEGTADPLDYSTYGLWALRDAFETEHPADADSAAAVRHASLWIRHAGDAFRKLSAEDRDLEAKTGAAGGRFGDRQWKGFNRERWGVWTEGFATAQSSLADEEAKGLAGRAVDIMKSK</sequence>
<protein>
    <submittedName>
        <fullName evidence="1">Uncharacterized protein</fullName>
    </submittedName>
</protein>
<dbReference type="Proteomes" id="UP000781932">
    <property type="component" value="Unassembled WGS sequence"/>
</dbReference>
<dbReference type="InterPro" id="IPR022085">
    <property type="entry name" value="OpdG"/>
</dbReference>
<dbReference type="Pfam" id="PF12311">
    <property type="entry name" value="DUF3632"/>
    <property type="match status" value="1"/>
</dbReference>